<evidence type="ECO:0000256" key="4">
    <source>
        <dbReference type="ARBA" id="ARBA00022527"/>
    </source>
</evidence>
<evidence type="ECO:0000256" key="6">
    <source>
        <dbReference type="ARBA" id="ARBA00022679"/>
    </source>
</evidence>
<dbReference type="InterPro" id="IPR015940">
    <property type="entry name" value="UBA"/>
</dbReference>
<dbReference type="AlphaFoldDB" id="A0A507FN26"/>
<dbReference type="InterPro" id="IPR008271">
    <property type="entry name" value="Ser/Thr_kinase_AS"/>
</dbReference>
<evidence type="ECO:0000259" key="16">
    <source>
        <dbReference type="PROSITE" id="PS50011"/>
    </source>
</evidence>
<evidence type="ECO:0000256" key="9">
    <source>
        <dbReference type="ARBA" id="ARBA00022777"/>
    </source>
</evidence>
<dbReference type="PANTHER" id="PTHR24346">
    <property type="entry name" value="MAP/MICROTUBULE AFFINITY-REGULATING KINASE"/>
    <property type="match status" value="1"/>
</dbReference>
<evidence type="ECO:0000259" key="18">
    <source>
        <dbReference type="PROSITE" id="PS50032"/>
    </source>
</evidence>
<feature type="region of interest" description="Disordered" evidence="15">
    <location>
        <begin position="543"/>
        <end position="598"/>
    </location>
</feature>
<feature type="compositionally biased region" description="Basic and acidic residues" evidence="15">
    <location>
        <begin position="571"/>
        <end position="588"/>
    </location>
</feature>
<evidence type="ECO:0000313" key="20">
    <source>
        <dbReference type="Proteomes" id="UP000320333"/>
    </source>
</evidence>
<dbReference type="InterPro" id="IPR011009">
    <property type="entry name" value="Kinase-like_dom_sf"/>
</dbReference>
<comment type="catalytic activity">
    <reaction evidence="13">
        <text>L-seryl-[protein] + ATP = O-phospho-L-seryl-[protein] + ADP + H(+)</text>
        <dbReference type="Rhea" id="RHEA:17989"/>
        <dbReference type="Rhea" id="RHEA-COMP:9863"/>
        <dbReference type="Rhea" id="RHEA-COMP:11604"/>
        <dbReference type="ChEBI" id="CHEBI:15378"/>
        <dbReference type="ChEBI" id="CHEBI:29999"/>
        <dbReference type="ChEBI" id="CHEBI:30616"/>
        <dbReference type="ChEBI" id="CHEBI:83421"/>
        <dbReference type="ChEBI" id="CHEBI:456216"/>
        <dbReference type="EC" id="2.7.11.1"/>
    </reaction>
</comment>
<comment type="cofactor">
    <cofactor evidence="1">
        <name>Mg(2+)</name>
        <dbReference type="ChEBI" id="CHEBI:18420"/>
    </cofactor>
</comment>
<dbReference type="FunFam" id="3.30.200.20:FF:000003">
    <property type="entry name" value="Non-specific serine/threonine protein kinase"/>
    <property type="match status" value="1"/>
</dbReference>
<dbReference type="PROSITE" id="PS50030">
    <property type="entry name" value="UBA"/>
    <property type="match status" value="1"/>
</dbReference>
<evidence type="ECO:0000256" key="11">
    <source>
        <dbReference type="ARBA" id="ARBA00022842"/>
    </source>
</evidence>
<evidence type="ECO:0000313" key="19">
    <source>
        <dbReference type="EMBL" id="TPX77643.1"/>
    </source>
</evidence>
<dbReference type="GO" id="GO:0005737">
    <property type="term" value="C:cytoplasm"/>
    <property type="evidence" value="ECO:0007669"/>
    <property type="project" value="TreeGrafter"/>
</dbReference>
<keyword evidence="9" id="KW-0418">Kinase</keyword>
<organism evidence="19 20">
    <name type="scientific">Chytriomyces confervae</name>
    <dbReference type="NCBI Taxonomy" id="246404"/>
    <lineage>
        <taxon>Eukaryota</taxon>
        <taxon>Fungi</taxon>
        <taxon>Fungi incertae sedis</taxon>
        <taxon>Chytridiomycota</taxon>
        <taxon>Chytridiomycota incertae sedis</taxon>
        <taxon>Chytridiomycetes</taxon>
        <taxon>Chytridiales</taxon>
        <taxon>Chytriomycetaceae</taxon>
        <taxon>Chytriomyces</taxon>
    </lineage>
</organism>
<keyword evidence="11" id="KW-0460">Magnesium</keyword>
<evidence type="ECO:0000256" key="13">
    <source>
        <dbReference type="ARBA" id="ARBA00048679"/>
    </source>
</evidence>
<dbReference type="SMART" id="SM00220">
    <property type="entry name" value="S_TKc"/>
    <property type="match status" value="1"/>
</dbReference>
<dbReference type="PANTHER" id="PTHR24346:SF106">
    <property type="entry name" value="PROTEIN KINASE DOMAIN-CONTAINING PROTEIN"/>
    <property type="match status" value="1"/>
</dbReference>
<dbReference type="EMBL" id="QEAP01000017">
    <property type="protein sequence ID" value="TPX77643.1"/>
    <property type="molecule type" value="Genomic_DNA"/>
</dbReference>
<evidence type="ECO:0000256" key="14">
    <source>
        <dbReference type="PROSITE-ProRule" id="PRU10141"/>
    </source>
</evidence>
<protein>
    <recommendedName>
        <fullName evidence="3">non-specific serine/threonine protein kinase</fullName>
        <ecNumber evidence="3">2.7.11.1</ecNumber>
    </recommendedName>
</protein>
<dbReference type="FunFam" id="3.30.310.80:FF:000011">
    <property type="entry name" value="Non-specific serine/threonine protein kinase"/>
    <property type="match status" value="1"/>
</dbReference>
<dbReference type="CDD" id="cd12121">
    <property type="entry name" value="MARK_C_like"/>
    <property type="match status" value="1"/>
</dbReference>
<dbReference type="Pfam" id="PF02149">
    <property type="entry name" value="KA1"/>
    <property type="match status" value="1"/>
</dbReference>
<keyword evidence="7" id="KW-0479">Metal-binding</keyword>
<sequence length="678" mass="75680">MSDRKQSLYARATAERIAKQKPSSIGYYDLEKSVGEGNFAKVKLATHCLTGEKVAVKIIDKEKLDAATAKKLFREVRIMKLLNHPHIVRLYEVIDTPNELYLIMEYAAGGEIFDYLVAHGRMKEKEARRHFRQIISAIEYCHDLHVIHRDLKAENLLLDASMNIKIADFGFSNQFNPGECLNTWCGSPPYAAPELFQGKEYLGPEVDIWSLGVVLYVLVCGALPFDGSTLPKLRARVLAGAYKVPFYMSTDCERLVKKMLVIDPKKRSTLDQVKKDPWFTEGYENEELQPSVQFHLTKEQREQVLDHLEEIGFERASILKALSDNTYDHMAATYFLTADRMFRRKEIQPRNTDRLVEGSLADSSSRRKDDVAKDANKQNPLPNIGSPRQPKASAEPGLTPLNEDENAARKEKSAAGPPPSRPRNESNPIATSPTRKRATTNGSPLTADELNKEIQGEKMSASPVEPTTDVPPAPVPRARPRAPSANTAGGARPISFAGVPTAQIIPTNTKAAEMHSSAAPQRTILESMSTTIATIMPMRKRATTIDANSPEKVKVTDSDYSIASDDSVDNSGDRVGSKNSSRSKDKPRTLRFTFSAGTTSSKDPDTLLAELVRVLKLEGIKFEISEYMCTCKFEDVEFEIEICKLPRLNLNGLRFKRMTGNSWTYKNLLTALIEKLQL</sequence>
<name>A0A507FN26_9FUNG</name>
<dbReference type="STRING" id="246404.A0A507FN26"/>
<dbReference type="SUPFAM" id="SSF56112">
    <property type="entry name" value="Protein kinase-like (PK-like)"/>
    <property type="match status" value="1"/>
</dbReference>
<dbReference type="PROSITE" id="PS00107">
    <property type="entry name" value="PROTEIN_KINASE_ATP"/>
    <property type="match status" value="1"/>
</dbReference>
<evidence type="ECO:0000256" key="8">
    <source>
        <dbReference type="ARBA" id="ARBA00022741"/>
    </source>
</evidence>
<feature type="compositionally biased region" description="Polar residues" evidence="15">
    <location>
        <begin position="429"/>
        <end position="444"/>
    </location>
</feature>
<dbReference type="InterPro" id="IPR057380">
    <property type="entry name" value="UBA_SIK1/2/3"/>
</dbReference>
<comment type="catalytic activity">
    <reaction evidence="12">
        <text>L-threonyl-[protein] + ATP = O-phospho-L-threonyl-[protein] + ADP + H(+)</text>
        <dbReference type="Rhea" id="RHEA:46608"/>
        <dbReference type="Rhea" id="RHEA-COMP:11060"/>
        <dbReference type="Rhea" id="RHEA-COMP:11605"/>
        <dbReference type="ChEBI" id="CHEBI:15378"/>
        <dbReference type="ChEBI" id="CHEBI:30013"/>
        <dbReference type="ChEBI" id="CHEBI:30616"/>
        <dbReference type="ChEBI" id="CHEBI:61977"/>
        <dbReference type="ChEBI" id="CHEBI:456216"/>
        <dbReference type="EC" id="2.7.11.1"/>
    </reaction>
</comment>
<dbReference type="GO" id="GO:0004674">
    <property type="term" value="F:protein serine/threonine kinase activity"/>
    <property type="evidence" value="ECO:0007669"/>
    <property type="project" value="UniProtKB-KW"/>
</dbReference>
<proteinExistence type="inferred from homology"/>
<dbReference type="PROSITE" id="PS50011">
    <property type="entry name" value="PROTEIN_KINASE_DOM"/>
    <property type="match status" value="1"/>
</dbReference>
<dbReference type="Gene3D" id="3.30.310.80">
    <property type="entry name" value="Kinase associated domain 1, KA1"/>
    <property type="match status" value="1"/>
</dbReference>
<evidence type="ECO:0000256" key="3">
    <source>
        <dbReference type="ARBA" id="ARBA00012513"/>
    </source>
</evidence>
<dbReference type="GO" id="GO:0106310">
    <property type="term" value="F:protein serine kinase activity"/>
    <property type="evidence" value="ECO:0007669"/>
    <property type="project" value="RHEA"/>
</dbReference>
<dbReference type="Proteomes" id="UP000320333">
    <property type="component" value="Unassembled WGS sequence"/>
</dbReference>
<evidence type="ECO:0000256" key="2">
    <source>
        <dbReference type="ARBA" id="ARBA00006234"/>
    </source>
</evidence>
<feature type="domain" description="Protein kinase" evidence="16">
    <location>
        <begin position="28"/>
        <end position="279"/>
    </location>
</feature>
<dbReference type="Pfam" id="PF23312">
    <property type="entry name" value="UBA_SIK3"/>
    <property type="match status" value="1"/>
</dbReference>
<evidence type="ECO:0000256" key="7">
    <source>
        <dbReference type="ARBA" id="ARBA00022723"/>
    </source>
</evidence>
<keyword evidence="5" id="KW-0597">Phosphoprotein</keyword>
<evidence type="ECO:0000256" key="12">
    <source>
        <dbReference type="ARBA" id="ARBA00047899"/>
    </source>
</evidence>
<evidence type="ECO:0000256" key="5">
    <source>
        <dbReference type="ARBA" id="ARBA00022553"/>
    </source>
</evidence>
<comment type="caution">
    <text evidence="19">The sequence shown here is derived from an EMBL/GenBank/DDBJ whole genome shotgun (WGS) entry which is preliminary data.</text>
</comment>
<dbReference type="InterPro" id="IPR017441">
    <property type="entry name" value="Protein_kinase_ATP_BS"/>
</dbReference>
<dbReference type="Gene3D" id="1.10.510.10">
    <property type="entry name" value="Transferase(Phosphotransferase) domain 1"/>
    <property type="match status" value="1"/>
</dbReference>
<dbReference type="GO" id="GO:0005524">
    <property type="term" value="F:ATP binding"/>
    <property type="evidence" value="ECO:0007669"/>
    <property type="project" value="UniProtKB-UniRule"/>
</dbReference>
<dbReference type="InterPro" id="IPR001772">
    <property type="entry name" value="KA1_dom"/>
</dbReference>
<dbReference type="InterPro" id="IPR028375">
    <property type="entry name" value="KA1/Ssp2_C"/>
</dbReference>
<gene>
    <name evidence="19" type="ORF">CcCBS67573_g01086</name>
</gene>
<dbReference type="SUPFAM" id="SSF103243">
    <property type="entry name" value="KA1-like"/>
    <property type="match status" value="1"/>
</dbReference>
<feature type="compositionally biased region" description="Basic and acidic residues" evidence="15">
    <location>
        <begin position="364"/>
        <end position="376"/>
    </location>
</feature>
<feature type="binding site" evidence="14">
    <location>
        <position position="57"/>
    </location>
    <ligand>
        <name>ATP</name>
        <dbReference type="ChEBI" id="CHEBI:30616"/>
    </ligand>
</feature>
<dbReference type="OrthoDB" id="193931at2759"/>
<keyword evidence="4" id="KW-0723">Serine/threonine-protein kinase</keyword>
<dbReference type="PROSITE" id="PS50032">
    <property type="entry name" value="KA1"/>
    <property type="match status" value="1"/>
</dbReference>
<evidence type="ECO:0000256" key="10">
    <source>
        <dbReference type="ARBA" id="ARBA00022840"/>
    </source>
</evidence>
<keyword evidence="10 14" id="KW-0067">ATP-binding</keyword>
<evidence type="ECO:0000256" key="1">
    <source>
        <dbReference type="ARBA" id="ARBA00001946"/>
    </source>
</evidence>
<dbReference type="PROSITE" id="PS00108">
    <property type="entry name" value="PROTEIN_KINASE_ST"/>
    <property type="match status" value="1"/>
</dbReference>
<comment type="similarity">
    <text evidence="2">Belongs to the protein kinase superfamily. CAMK Ser/Thr protein kinase family. SNF1 subfamily.</text>
</comment>
<dbReference type="GO" id="GO:0035556">
    <property type="term" value="P:intracellular signal transduction"/>
    <property type="evidence" value="ECO:0007669"/>
    <property type="project" value="TreeGrafter"/>
</dbReference>
<dbReference type="FunFam" id="1.10.510.10:FF:000156">
    <property type="entry name" value="Serine/threonine-protein kinase SIK3 homolog"/>
    <property type="match status" value="1"/>
</dbReference>
<dbReference type="GO" id="GO:0046872">
    <property type="term" value="F:metal ion binding"/>
    <property type="evidence" value="ECO:0007669"/>
    <property type="project" value="UniProtKB-KW"/>
</dbReference>
<dbReference type="Pfam" id="PF00069">
    <property type="entry name" value="Pkinase"/>
    <property type="match status" value="1"/>
</dbReference>
<keyword evidence="6" id="KW-0808">Transferase</keyword>
<evidence type="ECO:0000259" key="17">
    <source>
        <dbReference type="PROSITE" id="PS50030"/>
    </source>
</evidence>
<feature type="domain" description="KA1" evidence="18">
    <location>
        <begin position="629"/>
        <end position="678"/>
    </location>
</feature>
<dbReference type="InterPro" id="IPR000719">
    <property type="entry name" value="Prot_kinase_dom"/>
</dbReference>
<reference evidence="19 20" key="1">
    <citation type="journal article" date="2019" name="Sci. Rep.">
        <title>Comparative genomics of chytrid fungi reveal insights into the obligate biotrophic and pathogenic lifestyle of Synchytrium endobioticum.</title>
        <authorList>
            <person name="van de Vossenberg B.T.L.H."/>
            <person name="Warris S."/>
            <person name="Nguyen H.D.T."/>
            <person name="van Gent-Pelzer M.P.E."/>
            <person name="Joly D.L."/>
            <person name="van de Geest H.C."/>
            <person name="Bonants P.J.M."/>
            <person name="Smith D.S."/>
            <person name="Levesque C.A."/>
            <person name="van der Lee T.A.J."/>
        </authorList>
    </citation>
    <scope>NUCLEOTIDE SEQUENCE [LARGE SCALE GENOMIC DNA]</scope>
    <source>
        <strain evidence="19 20">CBS 675.73</strain>
    </source>
</reference>
<evidence type="ECO:0000256" key="15">
    <source>
        <dbReference type="SAM" id="MobiDB-lite"/>
    </source>
</evidence>
<accession>A0A507FN26</accession>
<feature type="domain" description="UBA" evidence="17">
    <location>
        <begin position="299"/>
        <end position="339"/>
    </location>
</feature>
<keyword evidence="8 14" id="KW-0547">Nucleotide-binding</keyword>
<dbReference type="EC" id="2.7.11.1" evidence="3"/>
<keyword evidence="20" id="KW-1185">Reference proteome</keyword>
<feature type="region of interest" description="Disordered" evidence="15">
    <location>
        <begin position="349"/>
        <end position="494"/>
    </location>
</feature>